<organism evidence="7 8">
    <name type="scientific">Chitinophaga flava</name>
    <dbReference type="NCBI Taxonomy" id="2259036"/>
    <lineage>
        <taxon>Bacteria</taxon>
        <taxon>Pseudomonadati</taxon>
        <taxon>Bacteroidota</taxon>
        <taxon>Chitinophagia</taxon>
        <taxon>Chitinophagales</taxon>
        <taxon>Chitinophagaceae</taxon>
        <taxon>Chitinophaga</taxon>
    </lineage>
</organism>
<accession>A0A365Y002</accession>
<dbReference type="PANTHER" id="PTHR10151:SF120">
    <property type="entry name" value="BIS(5'-ADENOSYL)-TRIPHOSPHATASE"/>
    <property type="match status" value="1"/>
</dbReference>
<feature type="active site" description="Phosphothreonine intermediate" evidence="4">
    <location>
        <position position="76"/>
    </location>
</feature>
<reference evidence="7 8" key="1">
    <citation type="submission" date="2018-05" db="EMBL/GenBank/DDBJ databases">
        <title>Chitinophaga sp. K3CV102501T nov., isolated from isolated from a monsoon evergreen broad-leaved forest soil.</title>
        <authorList>
            <person name="Lv Y."/>
        </authorList>
    </citation>
    <scope>NUCLEOTIDE SEQUENCE [LARGE SCALE GENOMIC DNA]</scope>
    <source>
        <strain evidence="7 8">GDMCC 1.1325</strain>
    </source>
</reference>
<evidence type="ECO:0000256" key="3">
    <source>
        <dbReference type="ARBA" id="ARBA00022729"/>
    </source>
</evidence>
<dbReference type="SUPFAM" id="SSF53649">
    <property type="entry name" value="Alkaline phosphatase-like"/>
    <property type="match status" value="1"/>
</dbReference>
<name>A0A365Y002_9BACT</name>
<dbReference type="Pfam" id="PF01663">
    <property type="entry name" value="Phosphodiest"/>
    <property type="match status" value="1"/>
</dbReference>
<dbReference type="GO" id="GO:0004035">
    <property type="term" value="F:alkaline phosphatase activity"/>
    <property type="evidence" value="ECO:0007669"/>
    <property type="project" value="InterPro"/>
</dbReference>
<protein>
    <submittedName>
        <fullName evidence="7">Alkaline phosphatase family protein</fullName>
    </submittedName>
</protein>
<keyword evidence="3 6" id="KW-0732">Signal</keyword>
<feature type="binding site" evidence="5">
    <location>
        <begin position="159"/>
        <end position="161"/>
    </location>
    <ligand>
        <name>substrate</name>
    </ligand>
</feature>
<dbReference type="InterPro" id="IPR026263">
    <property type="entry name" value="Alkaline_phosphatase_prok"/>
</dbReference>
<dbReference type="EMBL" id="QFFJ01000001">
    <property type="protein sequence ID" value="RBL91932.1"/>
    <property type="molecule type" value="Genomic_DNA"/>
</dbReference>
<dbReference type="PANTHER" id="PTHR10151">
    <property type="entry name" value="ECTONUCLEOTIDE PYROPHOSPHATASE/PHOSPHODIESTERASE"/>
    <property type="match status" value="1"/>
</dbReference>
<evidence type="ECO:0000256" key="2">
    <source>
        <dbReference type="ARBA" id="ARBA00022723"/>
    </source>
</evidence>
<dbReference type="AlphaFoldDB" id="A0A365Y002"/>
<evidence type="ECO:0000313" key="8">
    <source>
        <dbReference type="Proteomes" id="UP000253410"/>
    </source>
</evidence>
<feature type="chain" id="PRO_5016776183" evidence="6">
    <location>
        <begin position="21"/>
        <end position="540"/>
    </location>
</feature>
<dbReference type="PIRSF" id="PIRSF031924">
    <property type="entry name" value="Pi-irrepressible_AP"/>
    <property type="match status" value="1"/>
</dbReference>
<keyword evidence="1 4" id="KW-0597">Phosphoprotein</keyword>
<dbReference type="InterPro" id="IPR017850">
    <property type="entry name" value="Alkaline_phosphatase_core_sf"/>
</dbReference>
<evidence type="ECO:0000256" key="1">
    <source>
        <dbReference type="ARBA" id="ARBA00022553"/>
    </source>
</evidence>
<comment type="caution">
    <text evidence="7">The sequence shown here is derived from an EMBL/GenBank/DDBJ whole genome shotgun (WGS) entry which is preliminary data.</text>
</comment>
<evidence type="ECO:0000313" key="7">
    <source>
        <dbReference type="EMBL" id="RBL91932.1"/>
    </source>
</evidence>
<dbReference type="CDD" id="cd16016">
    <property type="entry name" value="AP-SPAP"/>
    <property type="match status" value="1"/>
</dbReference>
<evidence type="ECO:0000256" key="4">
    <source>
        <dbReference type="PIRSR" id="PIRSR031924-50"/>
    </source>
</evidence>
<feature type="signal peptide" evidence="6">
    <location>
        <begin position="1"/>
        <end position="20"/>
    </location>
</feature>
<dbReference type="NCBIfam" id="NF042991">
    <property type="entry name" value="alk_phos_PafA"/>
    <property type="match status" value="1"/>
</dbReference>
<evidence type="ECO:0000256" key="5">
    <source>
        <dbReference type="PIRSR" id="PIRSR031924-51"/>
    </source>
</evidence>
<dbReference type="RefSeq" id="WP_113614534.1">
    <property type="nucleotide sequence ID" value="NZ_QFFJ01000001.1"/>
</dbReference>
<proteinExistence type="predicted"/>
<keyword evidence="2" id="KW-0479">Metal-binding</keyword>
<dbReference type="Gene3D" id="3.30.1360.150">
    <property type="match status" value="1"/>
</dbReference>
<evidence type="ECO:0000256" key="6">
    <source>
        <dbReference type="SAM" id="SignalP"/>
    </source>
</evidence>
<keyword evidence="8" id="KW-1185">Reference proteome</keyword>
<dbReference type="Proteomes" id="UP000253410">
    <property type="component" value="Unassembled WGS sequence"/>
</dbReference>
<dbReference type="Gene3D" id="3.40.720.10">
    <property type="entry name" value="Alkaline Phosphatase, subunit A"/>
    <property type="match status" value="1"/>
</dbReference>
<dbReference type="GO" id="GO:0046872">
    <property type="term" value="F:metal ion binding"/>
    <property type="evidence" value="ECO:0007669"/>
    <property type="project" value="UniProtKB-KW"/>
</dbReference>
<gene>
    <name evidence="7" type="ORF">DF182_04850</name>
</gene>
<feature type="binding site" evidence="5">
    <location>
        <position position="97"/>
    </location>
    <ligand>
        <name>substrate</name>
    </ligand>
</feature>
<dbReference type="OrthoDB" id="9766127at2"/>
<dbReference type="InterPro" id="IPR002591">
    <property type="entry name" value="Phosphodiest/P_Trfase"/>
</dbReference>
<sequence length="540" mass="59514">MKTRQILLLAILIASNTLYAQQLDRPKLVVGIMIDQMRWDYLYRYHSRYGSTGFKRLLREGFSCEQTMINYVPSVTACGHAAVYTGTGPAVNGIVGNDWYDRKTGKSVYCVYDSVVNTIGGDRKQPGGMSPRNLQSTTIGDELRMGTGFQSRVVGIALKDRAAILPAGHGANAAFWYDDATGNFISSTWYMDSLPSWASTFNKEQRAAKYIQLPWKTLYPAASYTASTADDKHYEVPIPGEDKAVFVHQFNKGKDYDLLKYSPWGNTLTLDFAKAAIVGYDLGRNATDMLALSFSTPDIAGHSFGPDAIEMEDMYLRLDKELGAFLSWLDQRYGNNYLVFLTADHGAINSPGFLQDNHLPGMAEKMGRAASLNEEISRHWGIPEAILSDAGSQLYLDTAAISKAGVPLGSLQQFIKARLKAFSGIGDAVSMDEIHNCYLPAPFNAMYINGWHAKRSGDMIVVPAPGVKNGSIMGTTHGTMYPYDTHIPLIWFGWQIKHGSSYRNISITDIAPTLCALLHIQMPSGATGQVIEEVMPGQKK</sequence>